<evidence type="ECO:0000256" key="3">
    <source>
        <dbReference type="ARBA" id="ARBA00023157"/>
    </source>
</evidence>
<keyword evidence="3" id="KW-1015">Disulfide bond</keyword>
<evidence type="ECO:0000256" key="1">
    <source>
        <dbReference type="ARBA" id="ARBA00004613"/>
    </source>
</evidence>
<comment type="subcellular location">
    <subcellularLocation>
        <location evidence="1">Secreted</location>
    </subcellularLocation>
</comment>
<evidence type="ECO:0000313" key="9">
    <source>
        <dbReference type="Proteomes" id="UP000677054"/>
    </source>
</evidence>
<keyword evidence="6" id="KW-0812">Transmembrane</keyword>
<feature type="region of interest" description="Disordered" evidence="5">
    <location>
        <begin position="397"/>
        <end position="424"/>
    </location>
</feature>
<dbReference type="InterPro" id="IPR014716">
    <property type="entry name" value="Fibrinogen_a/b/g_C_1"/>
</dbReference>
<evidence type="ECO:0000313" key="8">
    <source>
        <dbReference type="EMBL" id="CAD7243589.1"/>
    </source>
</evidence>
<dbReference type="Gene3D" id="4.10.530.10">
    <property type="entry name" value="Gamma-fibrinogen Carboxyl Terminal Fragment, domain 2"/>
    <property type="match status" value="1"/>
</dbReference>
<dbReference type="CDD" id="cd00087">
    <property type="entry name" value="FReD"/>
    <property type="match status" value="1"/>
</dbReference>
<dbReference type="OrthoDB" id="7735550at2759"/>
<dbReference type="Gene3D" id="3.90.215.10">
    <property type="entry name" value="Gamma Fibrinogen, chain A, domain 1"/>
    <property type="match status" value="1"/>
</dbReference>
<proteinExistence type="predicted"/>
<dbReference type="InterPro" id="IPR036056">
    <property type="entry name" value="Fibrinogen-like_C"/>
</dbReference>
<feature type="domain" description="Fibrinogen C-terminal" evidence="7">
    <location>
        <begin position="468"/>
        <end position="670"/>
    </location>
</feature>
<evidence type="ECO:0000256" key="2">
    <source>
        <dbReference type="ARBA" id="ARBA00022525"/>
    </source>
</evidence>
<evidence type="ECO:0000256" key="4">
    <source>
        <dbReference type="ARBA" id="ARBA00023180"/>
    </source>
</evidence>
<dbReference type="GO" id="GO:0030674">
    <property type="term" value="F:protein-macromolecule adaptor activity"/>
    <property type="evidence" value="ECO:0007669"/>
    <property type="project" value="TreeGrafter"/>
</dbReference>
<dbReference type="Gene3D" id="1.10.287.1490">
    <property type="match status" value="1"/>
</dbReference>
<dbReference type="GO" id="GO:0005577">
    <property type="term" value="C:fibrinogen complex"/>
    <property type="evidence" value="ECO:0007669"/>
    <property type="project" value="TreeGrafter"/>
</dbReference>
<reference evidence="8" key="1">
    <citation type="submission" date="2020-11" db="EMBL/GenBank/DDBJ databases">
        <authorList>
            <person name="Tran Van P."/>
        </authorList>
    </citation>
    <scope>NUCLEOTIDE SEQUENCE</scope>
</reference>
<organism evidence="8">
    <name type="scientific">Darwinula stevensoni</name>
    <dbReference type="NCBI Taxonomy" id="69355"/>
    <lineage>
        <taxon>Eukaryota</taxon>
        <taxon>Metazoa</taxon>
        <taxon>Ecdysozoa</taxon>
        <taxon>Arthropoda</taxon>
        <taxon>Crustacea</taxon>
        <taxon>Oligostraca</taxon>
        <taxon>Ostracoda</taxon>
        <taxon>Podocopa</taxon>
        <taxon>Podocopida</taxon>
        <taxon>Darwinulocopina</taxon>
        <taxon>Darwinuloidea</taxon>
        <taxon>Darwinulidae</taxon>
        <taxon>Darwinula</taxon>
    </lineage>
</organism>
<dbReference type="Proteomes" id="UP000677054">
    <property type="component" value="Unassembled WGS sequence"/>
</dbReference>
<dbReference type="PANTHER" id="PTHR47221:SF5">
    <property type="entry name" value="FIBRINOGEN C-TERMINAL DOMAIN-CONTAINING PROTEIN"/>
    <property type="match status" value="1"/>
</dbReference>
<evidence type="ECO:0000259" key="7">
    <source>
        <dbReference type="PROSITE" id="PS51406"/>
    </source>
</evidence>
<feature type="compositionally biased region" description="Low complexity" evidence="5">
    <location>
        <begin position="243"/>
        <end position="253"/>
    </location>
</feature>
<keyword evidence="4" id="KW-0325">Glycoprotein</keyword>
<dbReference type="GO" id="GO:0005201">
    <property type="term" value="F:extracellular matrix structural constituent"/>
    <property type="evidence" value="ECO:0007669"/>
    <property type="project" value="TreeGrafter"/>
</dbReference>
<dbReference type="InterPro" id="IPR037579">
    <property type="entry name" value="FIB_ANG-like"/>
</dbReference>
<keyword evidence="6" id="KW-0472">Membrane</keyword>
<protein>
    <recommendedName>
        <fullName evidence="7">Fibrinogen C-terminal domain-containing protein</fullName>
    </recommendedName>
</protein>
<dbReference type="PROSITE" id="PS51406">
    <property type="entry name" value="FIBRINOGEN_C_2"/>
    <property type="match status" value="1"/>
</dbReference>
<keyword evidence="6" id="KW-1133">Transmembrane helix</keyword>
<accession>A0A7R8X640</accession>
<keyword evidence="9" id="KW-1185">Reference proteome</keyword>
<keyword evidence="2" id="KW-0964">Secreted</keyword>
<dbReference type="NCBIfam" id="NF040941">
    <property type="entry name" value="GGGWT_bact"/>
    <property type="match status" value="1"/>
</dbReference>
<dbReference type="SUPFAM" id="SSF56496">
    <property type="entry name" value="Fibrinogen C-terminal domain-like"/>
    <property type="match status" value="1"/>
</dbReference>
<dbReference type="EMBL" id="CAJPEV010000461">
    <property type="protein sequence ID" value="CAG0885516.1"/>
    <property type="molecule type" value="Genomic_DNA"/>
</dbReference>
<dbReference type="GO" id="GO:0034116">
    <property type="term" value="P:positive regulation of heterotypic cell-cell adhesion"/>
    <property type="evidence" value="ECO:0007669"/>
    <property type="project" value="TreeGrafter"/>
</dbReference>
<dbReference type="PANTHER" id="PTHR47221">
    <property type="entry name" value="FIBRINOGEN ALPHA CHAIN"/>
    <property type="match status" value="1"/>
</dbReference>
<evidence type="ECO:0000256" key="5">
    <source>
        <dbReference type="SAM" id="MobiDB-lite"/>
    </source>
</evidence>
<dbReference type="EMBL" id="LR899978">
    <property type="protein sequence ID" value="CAD7243589.1"/>
    <property type="molecule type" value="Genomic_DNA"/>
</dbReference>
<dbReference type="InterPro" id="IPR002181">
    <property type="entry name" value="Fibrinogen_a/b/g_C_dom"/>
</dbReference>
<feature type="transmembrane region" description="Helical" evidence="6">
    <location>
        <begin position="12"/>
        <end position="32"/>
    </location>
</feature>
<evidence type="ECO:0000256" key="6">
    <source>
        <dbReference type="SAM" id="Phobius"/>
    </source>
</evidence>
<name>A0A7R8X640_9CRUS</name>
<gene>
    <name evidence="8" type="ORF">DSTB1V02_LOCUS3505</name>
</gene>
<dbReference type="AlphaFoldDB" id="A0A7R8X640"/>
<feature type="region of interest" description="Disordered" evidence="5">
    <location>
        <begin position="237"/>
        <end position="268"/>
    </location>
</feature>
<dbReference type="SMART" id="SM00186">
    <property type="entry name" value="FBG"/>
    <property type="match status" value="1"/>
</dbReference>
<dbReference type="Pfam" id="PF00147">
    <property type="entry name" value="Fibrinogen_C"/>
    <property type="match status" value="1"/>
</dbReference>
<sequence length="670" mass="76258">MLPVACRTLSGLCVRLGIVFMMLAAPAFGVWVQTHNTRQNQDTLRVPRDTSETSERDRFIMSVFEALLSTMDAKLRRVENLDKAVEHLMRKMETLYSHVNQNIVKTEQVLSKLRAFDTKLYNVGNGKAVEALDMRMVSLDEKVNVLDNKISVLMDKLNQVWRVSQSSDRDELREEASERRIVRIDATPVNQDIQAVKDKVSEIENKLEVLKGEVTPMVGYLVNSVTEIHNAVIEVTGHEERSTTTTTTTTSSSVDPRKSNVTGRGSGGRLSRIDRLITRVDPIASVSEKMDEVWNVVVGTKSSVDNLVPKSEQLLDKTQRQERAISEIHSDLKNKTDKIIENLYMVERTIREKSGEGDLGKEQAFRAVIRSQPADGEHTDGPQVFIHSDVDELPLLPIMEPPEYPTRDRGSSSEEETEEPVDGPSYHFPSIVFPSILRKPAFLGNNSTDPALLKGTGYKVRMHVLKYKLRICNAYSCADLYEKGIRDSGVYYVQIRGTTYWYLKVYCNMDSNGGGWTVIQRRDDFHEPRESFNREWDDYKHGFGDPSKELWLGNENIFMLTNSEDCILRVELEDFDGNKRWAEYTTFKLYSEKDDYKLEIGGYEGNAGDSLNDPWYGSNLSPFSTFDRDNDRSSLNCASMLKGGWWWRSCGRGLNGLYIADPNDLQARQE</sequence>